<protein>
    <recommendedName>
        <fullName evidence="7">N(4)-(beta-N-acetylglucosaminyl)-L-asparaginase</fullName>
        <ecNumber evidence="7">3.5.1.26</ecNumber>
    </recommendedName>
    <alternativeName>
        <fullName evidence="9">Aspartylglucosaminidase</fullName>
    </alternativeName>
    <alternativeName>
        <fullName evidence="8">Glycosylasparaginase</fullName>
    </alternativeName>
    <alternativeName>
        <fullName evidence="10">N4-(N-acetyl-beta-glucosaminyl)-L-asparagine amidase</fullName>
    </alternativeName>
</protein>
<evidence type="ECO:0000313" key="14">
    <source>
        <dbReference type="EMBL" id="KAI6647130.1"/>
    </source>
</evidence>
<evidence type="ECO:0000256" key="12">
    <source>
        <dbReference type="PIRSR" id="PIRSR600246-2"/>
    </source>
</evidence>
<dbReference type="InterPro" id="IPR029055">
    <property type="entry name" value="Ntn_hydrolases_N"/>
</dbReference>
<dbReference type="EC" id="3.5.1.26" evidence="7"/>
<evidence type="ECO:0000256" key="4">
    <source>
        <dbReference type="ARBA" id="ARBA00022813"/>
    </source>
</evidence>
<dbReference type="FunFam" id="3.60.20.30:FF:000003">
    <property type="entry name" value="N(4)-(Beta-N-acetylglucosaminyl)-L-asparaginase isoform X1"/>
    <property type="match status" value="1"/>
</dbReference>
<keyword evidence="3" id="KW-0378">Hydrolase</keyword>
<dbReference type="PANTHER" id="PTHR10188">
    <property type="entry name" value="L-ASPARAGINASE"/>
    <property type="match status" value="1"/>
</dbReference>
<sequence>MLVVNTWPFKDATKTAGYHLSMLSTAINAVVYGCSVCEVEQCDHTVGYGGSPDEKGETTLDAMVMDGDTLNVGAVGDLRNIKNAIQVARAVLEHTNHTLLAGESATNFAVESLGLQKTNLTTEYSSKMWKNWLEADCQPNYWYNVYPDSKKSCGPYSIQKSYSNNLKKSKEHMPKGEQPISHDTIGMIAIDSKGKIATGTTTNGLIHKIPGRVGDSPIMGAGAYADSSVGAAVATGDGDVMMRFLPTFLIVELMRGGVSPQSACDTAIERIRVKYPKFQGAVLAVGKDLSVGAATWGFNPFTYTQYNFTDGLPYTVKIYPKES</sequence>
<proteinExistence type="inferred from homology"/>
<evidence type="ECO:0000256" key="13">
    <source>
        <dbReference type="PIRSR" id="PIRSR600246-3"/>
    </source>
</evidence>
<evidence type="ECO:0000256" key="9">
    <source>
        <dbReference type="ARBA" id="ARBA00079301"/>
    </source>
</evidence>
<gene>
    <name evidence="14" type="ORF">LOD99_8866</name>
</gene>
<evidence type="ECO:0000256" key="11">
    <source>
        <dbReference type="PIRSR" id="PIRSR600246-1"/>
    </source>
</evidence>
<evidence type="ECO:0000256" key="5">
    <source>
        <dbReference type="ARBA" id="ARBA00050421"/>
    </source>
</evidence>
<dbReference type="GO" id="GO:0003948">
    <property type="term" value="F:N4-(beta-N-acetylglucosaminyl)-L-asparaginase activity"/>
    <property type="evidence" value="ECO:0007669"/>
    <property type="project" value="UniProtKB-EC"/>
</dbReference>
<evidence type="ECO:0000313" key="15">
    <source>
        <dbReference type="Proteomes" id="UP001165289"/>
    </source>
</evidence>
<dbReference type="InterPro" id="IPR000246">
    <property type="entry name" value="Peptidase_T2"/>
</dbReference>
<evidence type="ECO:0000256" key="7">
    <source>
        <dbReference type="ARBA" id="ARBA00066729"/>
    </source>
</evidence>
<keyword evidence="2" id="KW-0645">Protease</keyword>
<dbReference type="AlphaFoldDB" id="A0AAV7JE74"/>
<comment type="caution">
    <text evidence="14">The sequence shown here is derived from an EMBL/GenBank/DDBJ whole genome shotgun (WGS) entry which is preliminary data.</text>
</comment>
<dbReference type="PANTHER" id="PTHR10188:SF6">
    <property type="entry name" value="N(4)-(BETA-N-ACETYLGLUCOSAMINYL)-L-ASPARAGINASE"/>
    <property type="match status" value="1"/>
</dbReference>
<evidence type="ECO:0000256" key="3">
    <source>
        <dbReference type="ARBA" id="ARBA00022801"/>
    </source>
</evidence>
<evidence type="ECO:0000256" key="8">
    <source>
        <dbReference type="ARBA" id="ARBA00078726"/>
    </source>
</evidence>
<dbReference type="SUPFAM" id="SSF56235">
    <property type="entry name" value="N-terminal nucleophile aminohydrolases (Ntn hydrolases)"/>
    <property type="match status" value="1"/>
</dbReference>
<dbReference type="Gene3D" id="3.60.20.30">
    <property type="entry name" value="(Glycosyl)asparaginase"/>
    <property type="match status" value="1"/>
</dbReference>
<feature type="binding site" evidence="12">
    <location>
        <begin position="235"/>
        <end position="238"/>
    </location>
    <ligand>
        <name>substrate</name>
    </ligand>
</feature>
<dbReference type="GO" id="GO:0006508">
    <property type="term" value="P:proteolysis"/>
    <property type="evidence" value="ECO:0007669"/>
    <property type="project" value="UniProtKB-KW"/>
</dbReference>
<keyword evidence="4" id="KW-0068">Autocatalytic cleavage</keyword>
<feature type="site" description="Cleavage; by autolysis" evidence="13">
    <location>
        <begin position="183"/>
        <end position="184"/>
    </location>
</feature>
<comment type="catalytic activity">
    <reaction evidence="5">
        <text>N(4)-(beta-N-acetyl-D-glucosaminyl)-L-asparagine + H2O = N-acetyl-beta-D-glucosaminylamine + L-aspartate + H(+)</text>
        <dbReference type="Rhea" id="RHEA:11544"/>
        <dbReference type="ChEBI" id="CHEBI:15377"/>
        <dbReference type="ChEBI" id="CHEBI:15378"/>
        <dbReference type="ChEBI" id="CHEBI:15947"/>
        <dbReference type="ChEBI" id="CHEBI:29991"/>
        <dbReference type="ChEBI" id="CHEBI:58080"/>
        <dbReference type="EC" id="3.5.1.26"/>
    </reaction>
</comment>
<comment type="function">
    <text evidence="6">Cleaves the GlcNAc-Asn bond which joins oligosaccharides to the peptide of asparagine-linked glycoproteins.</text>
</comment>
<feature type="binding site" evidence="12">
    <location>
        <begin position="212"/>
        <end position="215"/>
    </location>
    <ligand>
        <name>substrate</name>
    </ligand>
</feature>
<reference evidence="14 15" key="1">
    <citation type="journal article" date="2023" name="BMC Biol.">
        <title>The compact genome of the sponge Oopsacas minuta (Hexactinellida) is lacking key metazoan core genes.</title>
        <authorList>
            <person name="Santini S."/>
            <person name="Schenkelaars Q."/>
            <person name="Jourda C."/>
            <person name="Duchesne M."/>
            <person name="Belahbib H."/>
            <person name="Rocher C."/>
            <person name="Selva M."/>
            <person name="Riesgo A."/>
            <person name="Vervoort M."/>
            <person name="Leys S.P."/>
            <person name="Kodjabachian L."/>
            <person name="Le Bivic A."/>
            <person name="Borchiellini C."/>
            <person name="Claverie J.M."/>
            <person name="Renard E."/>
        </authorList>
    </citation>
    <scope>NUCLEOTIDE SEQUENCE [LARGE SCALE GENOMIC DNA]</scope>
    <source>
        <strain evidence="14">SPO-2</strain>
    </source>
</reference>
<evidence type="ECO:0000256" key="2">
    <source>
        <dbReference type="ARBA" id="ARBA00022670"/>
    </source>
</evidence>
<name>A0AAV7JE74_9METZ</name>
<dbReference type="GO" id="GO:0005764">
    <property type="term" value="C:lysosome"/>
    <property type="evidence" value="ECO:0007669"/>
    <property type="project" value="TreeGrafter"/>
</dbReference>
<dbReference type="Proteomes" id="UP001165289">
    <property type="component" value="Unassembled WGS sequence"/>
</dbReference>
<dbReference type="GO" id="GO:0008233">
    <property type="term" value="F:peptidase activity"/>
    <property type="evidence" value="ECO:0007669"/>
    <property type="project" value="UniProtKB-KW"/>
</dbReference>
<dbReference type="Pfam" id="PF01112">
    <property type="entry name" value="Asparaginase_2"/>
    <property type="match status" value="1"/>
</dbReference>
<dbReference type="CDD" id="cd04513">
    <property type="entry name" value="Glycosylasparaginase"/>
    <property type="match status" value="1"/>
</dbReference>
<organism evidence="14 15">
    <name type="scientific">Oopsacas minuta</name>
    <dbReference type="NCBI Taxonomy" id="111878"/>
    <lineage>
        <taxon>Eukaryota</taxon>
        <taxon>Metazoa</taxon>
        <taxon>Porifera</taxon>
        <taxon>Hexactinellida</taxon>
        <taxon>Hexasterophora</taxon>
        <taxon>Lyssacinosida</taxon>
        <taxon>Leucopsacidae</taxon>
        <taxon>Oopsacas</taxon>
    </lineage>
</organism>
<evidence type="ECO:0000256" key="1">
    <source>
        <dbReference type="ARBA" id="ARBA00010872"/>
    </source>
</evidence>
<keyword evidence="15" id="KW-1185">Reference proteome</keyword>
<dbReference type="EMBL" id="JAKMXF010000345">
    <property type="protein sequence ID" value="KAI6647130.1"/>
    <property type="molecule type" value="Genomic_DNA"/>
</dbReference>
<comment type="similarity">
    <text evidence="1">Belongs to the Ntn-hydrolase family.</text>
</comment>
<feature type="active site" description="Nucleophile" evidence="11">
    <location>
        <position position="184"/>
    </location>
</feature>
<evidence type="ECO:0000256" key="6">
    <source>
        <dbReference type="ARBA" id="ARBA00053295"/>
    </source>
</evidence>
<accession>A0AAV7JE74</accession>
<evidence type="ECO:0000256" key="10">
    <source>
        <dbReference type="ARBA" id="ARBA00080645"/>
    </source>
</evidence>